<evidence type="ECO:0000256" key="3">
    <source>
        <dbReference type="ARBA" id="ARBA00022692"/>
    </source>
</evidence>
<feature type="transmembrane region" description="Helical" evidence="6">
    <location>
        <begin position="399"/>
        <end position="417"/>
    </location>
</feature>
<feature type="transmembrane region" description="Helical" evidence="6">
    <location>
        <begin position="356"/>
        <end position="379"/>
    </location>
</feature>
<feature type="transmembrane region" description="Helical" evidence="6">
    <location>
        <begin position="333"/>
        <end position="350"/>
    </location>
</feature>
<protein>
    <submittedName>
        <fullName evidence="8">L-asparagine transporter-like permease</fullName>
    </submittedName>
</protein>
<dbReference type="FunFam" id="1.20.1740.10:FF:000001">
    <property type="entry name" value="Amino acid permease"/>
    <property type="match status" value="1"/>
</dbReference>
<keyword evidence="2" id="KW-0813">Transport</keyword>
<dbReference type="AlphaFoldDB" id="A0A7X5YH06"/>
<feature type="transmembrane region" description="Helical" evidence="6">
    <location>
        <begin position="44"/>
        <end position="64"/>
    </location>
</feature>
<dbReference type="PIRSF" id="PIRSF006060">
    <property type="entry name" value="AA_transporter"/>
    <property type="match status" value="1"/>
</dbReference>
<keyword evidence="4 6" id="KW-1133">Transmembrane helix</keyword>
<feature type="transmembrane region" description="Helical" evidence="6">
    <location>
        <begin position="242"/>
        <end position="262"/>
    </location>
</feature>
<feature type="transmembrane region" description="Helical" evidence="6">
    <location>
        <begin position="423"/>
        <end position="441"/>
    </location>
</feature>
<dbReference type="PANTHER" id="PTHR43495:SF5">
    <property type="entry name" value="GAMMA-AMINOBUTYRIC ACID PERMEASE"/>
    <property type="match status" value="1"/>
</dbReference>
<feature type="transmembrane region" description="Helical" evidence="6">
    <location>
        <begin position="155"/>
        <end position="173"/>
    </location>
</feature>
<dbReference type="Gene3D" id="1.20.1740.10">
    <property type="entry name" value="Amino acid/polyamine transporter I"/>
    <property type="match status" value="1"/>
</dbReference>
<organism evidence="8 9">
    <name type="scientific">Brevundimonas alba</name>
    <dbReference type="NCBI Taxonomy" id="74314"/>
    <lineage>
        <taxon>Bacteria</taxon>
        <taxon>Pseudomonadati</taxon>
        <taxon>Pseudomonadota</taxon>
        <taxon>Alphaproteobacteria</taxon>
        <taxon>Caulobacterales</taxon>
        <taxon>Caulobacteraceae</taxon>
        <taxon>Brevundimonas</taxon>
    </lineage>
</organism>
<dbReference type="RefSeq" id="WP_209282364.1">
    <property type="nucleotide sequence ID" value="NZ_JAATJM010000001.1"/>
</dbReference>
<evidence type="ECO:0000256" key="1">
    <source>
        <dbReference type="ARBA" id="ARBA00004141"/>
    </source>
</evidence>
<feature type="transmembrane region" description="Helical" evidence="6">
    <location>
        <begin position="94"/>
        <end position="119"/>
    </location>
</feature>
<name>A0A7X5YH06_9CAUL</name>
<keyword evidence="9" id="KW-1185">Reference proteome</keyword>
<feature type="transmembrane region" description="Helical" evidence="6">
    <location>
        <begin position="125"/>
        <end position="143"/>
    </location>
</feature>
<keyword evidence="5 6" id="KW-0472">Membrane</keyword>
<reference evidence="8 9" key="1">
    <citation type="submission" date="2020-03" db="EMBL/GenBank/DDBJ databases">
        <title>Genomic Encyclopedia of Type Strains, Phase IV (KMG-IV): sequencing the most valuable type-strain genomes for metagenomic binning, comparative biology and taxonomic classification.</title>
        <authorList>
            <person name="Goeker M."/>
        </authorList>
    </citation>
    <scope>NUCLEOTIDE SEQUENCE [LARGE SCALE GENOMIC DNA]</scope>
    <source>
        <strain evidence="8 9">DSM 4736</strain>
    </source>
</reference>
<gene>
    <name evidence="8" type="ORF">GGQ87_000094</name>
</gene>
<dbReference type="InterPro" id="IPR004841">
    <property type="entry name" value="AA-permease/SLC12A_dom"/>
</dbReference>
<evidence type="ECO:0000259" key="7">
    <source>
        <dbReference type="Pfam" id="PF00324"/>
    </source>
</evidence>
<feature type="transmembrane region" description="Helical" evidence="6">
    <location>
        <begin position="17"/>
        <end position="38"/>
    </location>
</feature>
<comment type="subcellular location">
    <subcellularLocation>
        <location evidence="1">Membrane</location>
        <topology evidence="1">Multi-pass membrane protein</topology>
    </subcellularLocation>
</comment>
<comment type="caution">
    <text evidence="8">The sequence shown here is derived from an EMBL/GenBank/DDBJ whole genome shotgun (WGS) entry which is preliminary data.</text>
</comment>
<dbReference type="GO" id="GO:0016020">
    <property type="term" value="C:membrane"/>
    <property type="evidence" value="ECO:0007669"/>
    <property type="project" value="UniProtKB-SubCell"/>
</dbReference>
<accession>A0A7X5YH06</accession>
<evidence type="ECO:0000256" key="4">
    <source>
        <dbReference type="ARBA" id="ARBA00022989"/>
    </source>
</evidence>
<feature type="domain" description="Amino acid permease/ SLC12A" evidence="7">
    <location>
        <begin position="17"/>
        <end position="446"/>
    </location>
</feature>
<feature type="transmembrane region" description="Helical" evidence="6">
    <location>
        <begin position="268"/>
        <end position="297"/>
    </location>
</feature>
<dbReference type="GO" id="GO:0055085">
    <property type="term" value="P:transmembrane transport"/>
    <property type="evidence" value="ECO:0007669"/>
    <property type="project" value="InterPro"/>
</dbReference>
<keyword evidence="3 6" id="KW-0812">Transmembrane</keyword>
<dbReference type="EMBL" id="JAATJM010000001">
    <property type="protein sequence ID" value="NJC39836.1"/>
    <property type="molecule type" value="Genomic_DNA"/>
</dbReference>
<evidence type="ECO:0000313" key="8">
    <source>
        <dbReference type="EMBL" id="NJC39836.1"/>
    </source>
</evidence>
<dbReference type="InterPro" id="IPR004840">
    <property type="entry name" value="Amino_acid_permease_CS"/>
</dbReference>
<evidence type="ECO:0000256" key="2">
    <source>
        <dbReference type="ARBA" id="ARBA00022448"/>
    </source>
</evidence>
<sequence>MGDDTTKLHRSLSAGQLSMIAIGGAIGTGLFLGSGFAISTAGPSVLVSYLIGGVISLLLMGALAEMTVADPAAGSFGVFADRYLGPLGGYVIRYAYLAGIILAVGTEVTAIAIYMKFWWPAVPGLYWILGFSAALIAVNAFDVRVFGSVEYVLSLIKIVAIVGFILLGAWWVFGSSPLPGAGLQNYTADGGFFPHGLGGMWVAVIIAIFSYFSIEMIAVAAGEAADPERAIVQAFKATIARLLVFYIATIALMLAIVPWARAGEGGSPFIIVMAASGWPAAAGVVNLVILIAALSAMNSQLYVASRMLFGLAEAGHAPRALARVSRAGVPRRALAVTSLGIACAVAVYAARPETAFTLMISVATCGAMVTWMLIFVTHVAYRRKHQPEPGRFRMPGGQWTSLLGAVLMAAILITTAFTEAFRMTLVVGVPCFAVLLLIWWLRQRLRRGGVAE</sequence>
<dbReference type="Pfam" id="PF00324">
    <property type="entry name" value="AA_permease"/>
    <property type="match status" value="1"/>
</dbReference>
<evidence type="ECO:0000256" key="5">
    <source>
        <dbReference type="ARBA" id="ARBA00023136"/>
    </source>
</evidence>
<dbReference type="PROSITE" id="PS00218">
    <property type="entry name" value="AMINO_ACID_PERMEASE_1"/>
    <property type="match status" value="1"/>
</dbReference>
<evidence type="ECO:0000313" key="9">
    <source>
        <dbReference type="Proteomes" id="UP000587415"/>
    </source>
</evidence>
<feature type="transmembrane region" description="Helical" evidence="6">
    <location>
        <begin position="200"/>
        <end position="221"/>
    </location>
</feature>
<dbReference type="GO" id="GO:0006865">
    <property type="term" value="P:amino acid transport"/>
    <property type="evidence" value="ECO:0007669"/>
    <property type="project" value="InterPro"/>
</dbReference>
<proteinExistence type="predicted"/>
<evidence type="ECO:0000256" key="6">
    <source>
        <dbReference type="SAM" id="Phobius"/>
    </source>
</evidence>
<dbReference type="Proteomes" id="UP000587415">
    <property type="component" value="Unassembled WGS sequence"/>
</dbReference>
<dbReference type="PANTHER" id="PTHR43495">
    <property type="entry name" value="GABA PERMEASE"/>
    <property type="match status" value="1"/>
</dbReference>